<evidence type="ECO:0000256" key="13">
    <source>
        <dbReference type="SAM" id="Phobius"/>
    </source>
</evidence>
<feature type="domain" description="Membrane insertase YidC/Oxa/ALB C-terminal" evidence="14">
    <location>
        <begin position="55"/>
        <end position="207"/>
    </location>
</feature>
<keyword evidence="4 12" id="KW-0812">Transmembrane</keyword>
<comment type="subunit">
    <text evidence="8">Interacts with the Sec translocase complex via SecD. Specifically interacts with transmembrane segments of nascent integral membrane proteins during membrane integration.</text>
</comment>
<comment type="subcellular location">
    <subcellularLocation>
        <location evidence="1 12">Membrane</location>
        <topology evidence="1 12">Multi-pass membrane protein</topology>
    </subcellularLocation>
</comment>
<evidence type="ECO:0000256" key="7">
    <source>
        <dbReference type="ARBA" id="ARBA00025034"/>
    </source>
</evidence>
<protein>
    <recommendedName>
        <fullName evidence="3">Membrane protein insertase YidC</fullName>
    </recommendedName>
    <alternativeName>
        <fullName evidence="11">Foldase YidC</fullName>
    </alternativeName>
    <alternativeName>
        <fullName evidence="10">Membrane integrase YidC</fullName>
    </alternativeName>
    <alternativeName>
        <fullName evidence="9">Membrane protein YidC</fullName>
    </alternativeName>
</protein>
<keyword evidence="16" id="KW-1185">Reference proteome</keyword>
<evidence type="ECO:0000256" key="4">
    <source>
        <dbReference type="ARBA" id="ARBA00022692"/>
    </source>
</evidence>
<evidence type="ECO:0000259" key="14">
    <source>
        <dbReference type="Pfam" id="PF02096"/>
    </source>
</evidence>
<feature type="transmembrane region" description="Helical" evidence="13">
    <location>
        <begin position="100"/>
        <end position="122"/>
    </location>
</feature>
<gene>
    <name evidence="15" type="ORF">ACFFIA_23660</name>
</gene>
<dbReference type="InterPro" id="IPR028055">
    <property type="entry name" value="YidC/Oxa/ALB_C"/>
</dbReference>
<comment type="caution">
    <text evidence="15">The sequence shown here is derived from an EMBL/GenBank/DDBJ whole genome shotgun (WGS) entry which is preliminary data.</text>
</comment>
<comment type="function">
    <text evidence="7">Required for the insertion and/or proper folding and/or complex formation of integral membrane proteins into the membrane. Involved in integration of membrane proteins that insert both dependently and independently of the Sec translocase complex, as well as at least some lipoproteins. Aids folding of multispanning membrane proteins.</text>
</comment>
<evidence type="ECO:0000256" key="10">
    <source>
        <dbReference type="ARBA" id="ARBA00033245"/>
    </source>
</evidence>
<evidence type="ECO:0000256" key="6">
    <source>
        <dbReference type="ARBA" id="ARBA00023136"/>
    </source>
</evidence>
<sequence>MLDYVVNLAHSAVSAISAGVAPAFGPAATAVAIVLFTAAVRLLISPLSWAQIRGARVSPLAGCLPALVQAPFFFVMYRLFTTPNDLLDAELAGVPLGHHLGDGLGGAAGPVYAILFLLLAVLARWSSQRMRRATAEVAVTGAPASARLAELPPEAREVAERTQEQLRRVMPLLPYGTLAVAAFVPLAAGLYLVTTTAWTGLEQGVLRRYR</sequence>
<proteinExistence type="inferred from homology"/>
<evidence type="ECO:0000256" key="5">
    <source>
        <dbReference type="ARBA" id="ARBA00022989"/>
    </source>
</evidence>
<evidence type="ECO:0000256" key="8">
    <source>
        <dbReference type="ARBA" id="ARBA00026028"/>
    </source>
</evidence>
<feature type="transmembrane region" description="Helical" evidence="13">
    <location>
        <begin position="20"/>
        <end position="44"/>
    </location>
</feature>
<dbReference type="PANTHER" id="PTHR12428">
    <property type="entry name" value="OXA1"/>
    <property type="match status" value="1"/>
</dbReference>
<evidence type="ECO:0000256" key="9">
    <source>
        <dbReference type="ARBA" id="ARBA00031538"/>
    </source>
</evidence>
<accession>A0ABV6M7X0</accession>
<keyword evidence="5 13" id="KW-1133">Transmembrane helix</keyword>
<evidence type="ECO:0000256" key="12">
    <source>
        <dbReference type="RuleBase" id="RU003945"/>
    </source>
</evidence>
<evidence type="ECO:0000313" key="15">
    <source>
        <dbReference type="EMBL" id="MFC0530664.1"/>
    </source>
</evidence>
<dbReference type="Proteomes" id="UP001589867">
    <property type="component" value="Unassembled WGS sequence"/>
</dbReference>
<dbReference type="InterPro" id="IPR001708">
    <property type="entry name" value="YidC/ALB3/OXA1/COX18"/>
</dbReference>
<evidence type="ECO:0000256" key="11">
    <source>
        <dbReference type="ARBA" id="ARBA00033342"/>
    </source>
</evidence>
<dbReference type="Pfam" id="PF02096">
    <property type="entry name" value="60KD_IMP"/>
    <property type="match status" value="1"/>
</dbReference>
<dbReference type="RefSeq" id="WP_377253839.1">
    <property type="nucleotide sequence ID" value="NZ_JBHLUH010000049.1"/>
</dbReference>
<evidence type="ECO:0000256" key="1">
    <source>
        <dbReference type="ARBA" id="ARBA00004141"/>
    </source>
</evidence>
<evidence type="ECO:0000256" key="2">
    <source>
        <dbReference type="ARBA" id="ARBA00010527"/>
    </source>
</evidence>
<evidence type="ECO:0000256" key="3">
    <source>
        <dbReference type="ARBA" id="ARBA00015325"/>
    </source>
</evidence>
<comment type="similarity">
    <text evidence="2">Belongs to the OXA1/ALB3/YidC family. Type 1 subfamily.</text>
</comment>
<name>A0ABV6M7X0_9ACTN</name>
<dbReference type="EMBL" id="JBHLUH010000049">
    <property type="protein sequence ID" value="MFC0530664.1"/>
    <property type="molecule type" value="Genomic_DNA"/>
</dbReference>
<reference evidence="15 16" key="1">
    <citation type="submission" date="2024-09" db="EMBL/GenBank/DDBJ databases">
        <authorList>
            <person name="Sun Q."/>
            <person name="Mori K."/>
        </authorList>
    </citation>
    <scope>NUCLEOTIDE SEQUENCE [LARGE SCALE GENOMIC DNA]</scope>
    <source>
        <strain evidence="15 16">TBRC 3947</strain>
    </source>
</reference>
<dbReference type="PANTHER" id="PTHR12428:SF65">
    <property type="entry name" value="CYTOCHROME C OXIDASE ASSEMBLY PROTEIN COX18, MITOCHONDRIAL"/>
    <property type="match status" value="1"/>
</dbReference>
<feature type="transmembrane region" description="Helical" evidence="13">
    <location>
        <begin position="56"/>
        <end position="80"/>
    </location>
</feature>
<keyword evidence="6 13" id="KW-0472">Membrane</keyword>
<feature type="transmembrane region" description="Helical" evidence="13">
    <location>
        <begin position="172"/>
        <end position="193"/>
    </location>
</feature>
<organism evidence="15 16">
    <name type="scientific">Phytohabitans kaempferiae</name>
    <dbReference type="NCBI Taxonomy" id="1620943"/>
    <lineage>
        <taxon>Bacteria</taxon>
        <taxon>Bacillati</taxon>
        <taxon>Actinomycetota</taxon>
        <taxon>Actinomycetes</taxon>
        <taxon>Micromonosporales</taxon>
        <taxon>Micromonosporaceae</taxon>
    </lineage>
</organism>
<evidence type="ECO:0000313" key="16">
    <source>
        <dbReference type="Proteomes" id="UP001589867"/>
    </source>
</evidence>